<proteinExistence type="predicted"/>
<evidence type="ECO:0000256" key="3">
    <source>
        <dbReference type="ARBA" id="ARBA00023136"/>
    </source>
</evidence>
<evidence type="ECO:0000256" key="2">
    <source>
        <dbReference type="ARBA" id="ARBA00022645"/>
    </source>
</evidence>
<dbReference type="PANTHER" id="PTHR30627">
    <property type="entry name" value="PEPTIDOGLYCAN D,D-TRANSPEPTIDASE"/>
    <property type="match status" value="1"/>
</dbReference>
<feature type="domain" description="Penicillin-binding protein transpeptidase" evidence="4">
    <location>
        <begin position="241"/>
        <end position="547"/>
    </location>
</feature>
<keyword evidence="7" id="KW-1185">Reference proteome</keyword>
<evidence type="ECO:0000259" key="4">
    <source>
        <dbReference type="Pfam" id="PF00905"/>
    </source>
</evidence>
<name>A0ABM8QHN6_9BACT</name>
<dbReference type="InterPro" id="IPR050515">
    <property type="entry name" value="Beta-lactam/transpept"/>
</dbReference>
<dbReference type="Gene3D" id="1.10.150.770">
    <property type="match status" value="1"/>
</dbReference>
<dbReference type="InterPro" id="IPR036138">
    <property type="entry name" value="PBP_dimer_sf"/>
</dbReference>
<dbReference type="Proteomes" id="UP000675880">
    <property type="component" value="Unassembled WGS sequence"/>
</dbReference>
<dbReference type="RefSeq" id="WP_213040428.1">
    <property type="nucleotide sequence ID" value="NZ_CAJNBJ010000001.1"/>
</dbReference>
<gene>
    <name evidence="6" type="ORF">NSPZN2_10560</name>
</gene>
<dbReference type="PANTHER" id="PTHR30627:SF1">
    <property type="entry name" value="PEPTIDOGLYCAN D,D-TRANSPEPTIDASE FTSI"/>
    <property type="match status" value="1"/>
</dbReference>
<keyword evidence="2" id="KW-0121">Carboxypeptidase</keyword>
<reference evidence="6 7" key="1">
    <citation type="submission" date="2021-02" db="EMBL/GenBank/DDBJ databases">
        <authorList>
            <person name="Han P."/>
        </authorList>
    </citation>
    <scope>NUCLEOTIDE SEQUENCE [LARGE SCALE GENOMIC DNA]</scope>
    <source>
        <strain evidence="6">Candidatus Nitrospira sp. ZN2</strain>
    </source>
</reference>
<dbReference type="InterPro" id="IPR001460">
    <property type="entry name" value="PCN-bd_Tpept"/>
</dbReference>
<keyword evidence="6" id="KW-0808">Transferase</keyword>
<dbReference type="Pfam" id="PF03717">
    <property type="entry name" value="PBP_dimer"/>
    <property type="match status" value="1"/>
</dbReference>
<accession>A0ABM8QHN6</accession>
<keyword evidence="2" id="KW-0645">Protease</keyword>
<dbReference type="Pfam" id="PF00905">
    <property type="entry name" value="Transpeptidase"/>
    <property type="match status" value="1"/>
</dbReference>
<evidence type="ECO:0000256" key="1">
    <source>
        <dbReference type="ARBA" id="ARBA00004370"/>
    </source>
</evidence>
<dbReference type="SUPFAM" id="SSF56601">
    <property type="entry name" value="beta-lactamase/transpeptidase-like"/>
    <property type="match status" value="1"/>
</dbReference>
<keyword evidence="3" id="KW-0472">Membrane</keyword>
<keyword evidence="2" id="KW-0378">Hydrolase</keyword>
<dbReference type="Gene3D" id="3.90.1310.10">
    <property type="entry name" value="Penicillin-binding protein 2a (Domain 2)"/>
    <property type="match status" value="1"/>
</dbReference>
<protein>
    <submittedName>
        <fullName evidence="6">Cell division protein FtsI (Peptidoglycan synthetase)</fullName>
        <ecNumber evidence="6">2.4.1.129</ecNumber>
    </submittedName>
</protein>
<keyword evidence="6" id="KW-0328">Glycosyltransferase</keyword>
<dbReference type="GO" id="GO:0051301">
    <property type="term" value="P:cell division"/>
    <property type="evidence" value="ECO:0007669"/>
    <property type="project" value="UniProtKB-KW"/>
</dbReference>
<keyword evidence="6" id="KW-0132">Cell division</keyword>
<dbReference type="SUPFAM" id="SSF56519">
    <property type="entry name" value="Penicillin binding protein dimerisation domain"/>
    <property type="match status" value="1"/>
</dbReference>
<keyword evidence="6" id="KW-0131">Cell cycle</keyword>
<dbReference type="InterPro" id="IPR012338">
    <property type="entry name" value="Beta-lactam/transpept-like"/>
</dbReference>
<feature type="domain" description="Penicillin-binding protein dimerisation" evidence="5">
    <location>
        <begin position="54"/>
        <end position="196"/>
    </location>
</feature>
<dbReference type="InterPro" id="IPR005311">
    <property type="entry name" value="PBP_dimer"/>
</dbReference>
<comment type="caution">
    <text evidence="6">The sequence shown here is derived from an EMBL/GenBank/DDBJ whole genome shotgun (WGS) entry which is preliminary data.</text>
</comment>
<evidence type="ECO:0000259" key="5">
    <source>
        <dbReference type="Pfam" id="PF03717"/>
    </source>
</evidence>
<dbReference type="Gene3D" id="3.40.710.10">
    <property type="entry name" value="DD-peptidase/beta-lactamase superfamily"/>
    <property type="match status" value="1"/>
</dbReference>
<evidence type="ECO:0000313" key="7">
    <source>
        <dbReference type="Proteomes" id="UP000675880"/>
    </source>
</evidence>
<comment type="subcellular location">
    <subcellularLocation>
        <location evidence="1">Membrane</location>
    </subcellularLocation>
</comment>
<dbReference type="Gene3D" id="3.30.450.330">
    <property type="match status" value="1"/>
</dbReference>
<organism evidence="6 7">
    <name type="scientific">Nitrospira defluvii</name>
    <dbReference type="NCBI Taxonomy" id="330214"/>
    <lineage>
        <taxon>Bacteria</taxon>
        <taxon>Pseudomonadati</taxon>
        <taxon>Nitrospirota</taxon>
        <taxon>Nitrospiria</taxon>
        <taxon>Nitrospirales</taxon>
        <taxon>Nitrospiraceae</taxon>
        <taxon>Nitrospira</taxon>
    </lineage>
</organism>
<evidence type="ECO:0000313" key="6">
    <source>
        <dbReference type="EMBL" id="CAE6697944.1"/>
    </source>
</evidence>
<dbReference type="GO" id="GO:0016757">
    <property type="term" value="F:glycosyltransferase activity"/>
    <property type="evidence" value="ECO:0007669"/>
    <property type="project" value="UniProtKB-KW"/>
</dbReference>
<dbReference type="EMBL" id="CAJNBJ010000001">
    <property type="protein sequence ID" value="CAE6697944.1"/>
    <property type="molecule type" value="Genomic_DNA"/>
</dbReference>
<dbReference type="EC" id="2.4.1.129" evidence="6"/>
<sequence length="572" mass="61449">MTGAPFRGRRIVVACALVLAFVLVIVRLVNLQVMQAAALTVKADRQHQKNVTLEGARGTIYDRNSKVLAMNMDVPSVFGVPASLGNPVAAARNLSPILHVKATELEKKLKQERHFVWLARKLDPEQGRRLERLGLEGVGVVMEGRRFYPKGPLLSHVLGFAGMDDRGLEGVELRYEQYLRGEKRSVVLQRDALGRAVFPKGLNEEGAAAGHSLTLTVDEVIQYIAEKELDEAVSRANAKSGTLIAMDPKTGAVLAMAVSPRFDPNTVGALAPDRWRNRALTDTYEPGSTMKSVIAAAALEEKVMTPGSMIYGENGQFAIANTVIHDHERAGWMTFAQMIQKSSNIGAAKVGMALGEWRVYDYLKEFGFGDKTGIDLPGETAGLLRGPRQWGKRSLASISMGQEVGVTPLQMVTAVSAIANGGVLMKPYVVSEIRNAKGQLVAQTMPQAKRRVISADTARTLTTLLEGVVTGGTGGKAAIPGFRVAGKTGTAQKVDPRTGKYSSTLLVGSFLGYVPAEDPRLAMIVVIDEPRGEGWGGVVAAPVFRRVGEQVLNYLGVAVDEPVKLAMAAVES</sequence>